<protein>
    <submittedName>
        <fullName evidence="1">Uncharacterized protein</fullName>
    </submittedName>
</protein>
<sequence length="232" mass="26633">MFMTKTIPELSLVMLSLTRLKSNVTINEQEIVYQFQNSNASYIVFNTFQELWPMTAIVYKKTKNSQERSRSQHMKVHVDWLPVLKELGRLSLEEVNQDFHRGKVENHLGETTPSSPKQDSNLDIPVLGSLAQHKTSVLTNYTTKAIVLNSDGRKKRKKRQSGFNIPGRVLVKLEEAAEDSLISEQRNFKESKCELPGICRSTFLMVYSPDGTQQQMWVYDDNTTNIVKHSKP</sequence>
<evidence type="ECO:0000313" key="1">
    <source>
        <dbReference type="EMBL" id="CAD7430346.1"/>
    </source>
</evidence>
<organism evidence="1">
    <name type="scientific">Timema monikensis</name>
    <dbReference type="NCBI Taxonomy" id="170555"/>
    <lineage>
        <taxon>Eukaryota</taxon>
        <taxon>Metazoa</taxon>
        <taxon>Ecdysozoa</taxon>
        <taxon>Arthropoda</taxon>
        <taxon>Hexapoda</taxon>
        <taxon>Insecta</taxon>
        <taxon>Pterygota</taxon>
        <taxon>Neoptera</taxon>
        <taxon>Polyneoptera</taxon>
        <taxon>Phasmatodea</taxon>
        <taxon>Timematodea</taxon>
        <taxon>Timematoidea</taxon>
        <taxon>Timematidae</taxon>
        <taxon>Timema</taxon>
    </lineage>
</organism>
<dbReference type="AlphaFoldDB" id="A0A7R9EAV3"/>
<gene>
    <name evidence="1" type="ORF">TMSB3V08_LOCUS7105</name>
</gene>
<accession>A0A7R9EAV3</accession>
<name>A0A7R9EAV3_9NEOP</name>
<reference evidence="1" key="1">
    <citation type="submission" date="2020-11" db="EMBL/GenBank/DDBJ databases">
        <authorList>
            <person name="Tran Van P."/>
        </authorList>
    </citation>
    <scope>NUCLEOTIDE SEQUENCE</scope>
</reference>
<proteinExistence type="predicted"/>
<dbReference type="EMBL" id="OB794459">
    <property type="protein sequence ID" value="CAD7430346.1"/>
    <property type="molecule type" value="Genomic_DNA"/>
</dbReference>